<sequence>MLKGRLGLDSAKVPHADRAGCLYLARGALTARDGTLAFLQGAVTASDALTPGDYAIPLQGVSMILLGPGSTVSHDALRLLAHARTALAAVGEDGVRMYTAPPLIPDRSGLARVQARLWADDDLRVMTARRMYAMRLGEVLPHRDLDVLRGIEGARMKETYALTARRIGVDWRGRRYDRSAPHASDLPNQALNHASSAVEAAAAIAVAATATIPQLGFIHEDPGQSFVLDVADLFRDSVTIPDAFRAARQVSERPAENVERVTRRLIGRTLTKERIISEMIERIKALIEGRD</sequence>
<reference evidence="9 10" key="1">
    <citation type="submission" date="2016-10" db="EMBL/GenBank/DDBJ databases">
        <authorList>
            <person name="Varghese N."/>
            <person name="Submissions S."/>
        </authorList>
    </citation>
    <scope>NUCLEOTIDE SEQUENCE [LARGE SCALE GENOMIC DNA]</scope>
    <source>
        <strain evidence="10">YIM D21,KCTC 23444,ACCC 10710</strain>
    </source>
</reference>
<keyword evidence="5 8" id="KW-0460">Magnesium</keyword>
<evidence type="ECO:0000256" key="4">
    <source>
        <dbReference type="ARBA" id="ARBA00022801"/>
    </source>
</evidence>
<dbReference type="InterPro" id="IPR042206">
    <property type="entry name" value="CRISPR-assoc_Cas1_C"/>
</dbReference>
<dbReference type="Gene3D" id="3.100.10.20">
    <property type="entry name" value="CRISPR-associated endonuclease Cas1, N-terminal domain"/>
    <property type="match status" value="1"/>
</dbReference>
<dbReference type="EC" id="3.1.-.-" evidence="8"/>
<keyword evidence="4 8" id="KW-0378">Hydrolase</keyword>
<dbReference type="GO" id="GO:0004520">
    <property type="term" value="F:DNA endonuclease activity"/>
    <property type="evidence" value="ECO:0007669"/>
    <property type="project" value="InterPro"/>
</dbReference>
<evidence type="ECO:0000313" key="9">
    <source>
        <dbReference type="EMBL" id="SFE91766.1"/>
    </source>
</evidence>
<dbReference type="Pfam" id="PF01867">
    <property type="entry name" value="Cas_Cas1"/>
    <property type="match status" value="1"/>
</dbReference>
<dbReference type="InterPro" id="IPR002729">
    <property type="entry name" value="CRISPR-assoc_Cas1"/>
</dbReference>
<dbReference type="GO" id="GO:0003677">
    <property type="term" value="F:DNA binding"/>
    <property type="evidence" value="ECO:0007669"/>
    <property type="project" value="UniProtKB-KW"/>
</dbReference>
<evidence type="ECO:0000256" key="3">
    <source>
        <dbReference type="ARBA" id="ARBA00022759"/>
    </source>
</evidence>
<dbReference type="PANTHER" id="PTHR34353">
    <property type="entry name" value="CRISPR-ASSOCIATED ENDONUCLEASE CAS1 1"/>
    <property type="match status" value="1"/>
</dbReference>
<keyword evidence="10" id="KW-1185">Reference proteome</keyword>
<dbReference type="GO" id="GO:0046872">
    <property type="term" value="F:metal ion binding"/>
    <property type="evidence" value="ECO:0007669"/>
    <property type="project" value="UniProtKB-UniRule"/>
</dbReference>
<comment type="cofactor">
    <cofactor evidence="8">
        <name>Mg(2+)</name>
        <dbReference type="ChEBI" id="CHEBI:18420"/>
    </cofactor>
    <cofactor evidence="8">
        <name>Mn(2+)</name>
        <dbReference type="ChEBI" id="CHEBI:29035"/>
    </cofactor>
</comment>
<dbReference type="InterPro" id="IPR050646">
    <property type="entry name" value="Cas1"/>
</dbReference>
<gene>
    <name evidence="8" type="primary">cas1</name>
    <name evidence="9" type="ORF">SAMN04515678_1237</name>
</gene>
<keyword evidence="8" id="KW-0464">Manganese</keyword>
<feature type="binding site" evidence="8">
    <location>
        <position position="152"/>
    </location>
    <ligand>
        <name>Mn(2+)</name>
        <dbReference type="ChEBI" id="CHEBI:29035"/>
    </ligand>
</feature>
<evidence type="ECO:0000313" key="10">
    <source>
        <dbReference type="Proteomes" id="UP000325289"/>
    </source>
</evidence>
<dbReference type="InterPro" id="IPR042211">
    <property type="entry name" value="CRISPR-assoc_Cas1_N"/>
</dbReference>
<feature type="binding site" evidence="8">
    <location>
        <position position="232"/>
    </location>
    <ligand>
        <name>Mn(2+)</name>
        <dbReference type="ChEBI" id="CHEBI:29035"/>
    </ligand>
</feature>
<evidence type="ECO:0000256" key="2">
    <source>
        <dbReference type="ARBA" id="ARBA00022723"/>
    </source>
</evidence>
<accession>A0A1I2EGU0</accession>
<evidence type="ECO:0000256" key="6">
    <source>
        <dbReference type="ARBA" id="ARBA00023118"/>
    </source>
</evidence>
<dbReference type="Proteomes" id="UP000325289">
    <property type="component" value="Unassembled WGS sequence"/>
</dbReference>
<organism evidence="9 10">
    <name type="scientific">Roseivivax sediminis</name>
    <dbReference type="NCBI Taxonomy" id="936889"/>
    <lineage>
        <taxon>Bacteria</taxon>
        <taxon>Pseudomonadati</taxon>
        <taxon>Pseudomonadota</taxon>
        <taxon>Alphaproteobacteria</taxon>
        <taxon>Rhodobacterales</taxon>
        <taxon>Roseobacteraceae</taxon>
        <taxon>Roseivivax</taxon>
    </lineage>
</organism>
<dbReference type="PANTHER" id="PTHR34353:SF3">
    <property type="entry name" value="CRISPR-ASSOCIATED ENDONUCLEASE CAS1"/>
    <property type="match status" value="1"/>
</dbReference>
<dbReference type="EMBL" id="FOMS01000023">
    <property type="protein sequence ID" value="SFE91766.1"/>
    <property type="molecule type" value="Genomic_DNA"/>
</dbReference>
<feature type="binding site" evidence="8">
    <location>
        <position position="219"/>
    </location>
    <ligand>
        <name>Mn(2+)</name>
        <dbReference type="ChEBI" id="CHEBI:29035"/>
    </ligand>
</feature>
<dbReference type="AlphaFoldDB" id="A0A1I2EGU0"/>
<comment type="subunit">
    <text evidence="8">Homodimer, forms a heterotetramer with a Cas2 homodimer.</text>
</comment>
<dbReference type="NCBIfam" id="TIGR03638">
    <property type="entry name" value="cas1_ECOLI"/>
    <property type="match status" value="1"/>
</dbReference>
<name>A0A1I2EGU0_9RHOB</name>
<dbReference type="OrthoDB" id="9777847at2"/>
<keyword evidence="3 8" id="KW-0255">Endonuclease</keyword>
<proteinExistence type="inferred from homology"/>
<dbReference type="InterPro" id="IPR019851">
    <property type="entry name" value="CRISPR-assoc_Cas1_ECOLI"/>
</dbReference>
<dbReference type="RefSeq" id="WP_149758910.1">
    <property type="nucleotide sequence ID" value="NZ_FOMS01000023.1"/>
</dbReference>
<comment type="function">
    <text evidence="8">CRISPR (clustered regularly interspaced short palindromic repeat), is an adaptive immune system that provides protection against mobile genetic elements (viruses, transposable elements and conjugative plasmids). CRISPR clusters contain spacers, sequences complementary to antecedent mobile elements, and target invading nucleic acids. CRISPR clusters are transcribed and processed into CRISPR RNA (crRNA). Acts as a dsDNA endonuclease. Involved in the integration of spacer DNA into the CRISPR cassette.</text>
</comment>
<dbReference type="GO" id="GO:0016787">
    <property type="term" value="F:hydrolase activity"/>
    <property type="evidence" value="ECO:0007669"/>
    <property type="project" value="UniProtKB-KW"/>
</dbReference>
<dbReference type="Gene3D" id="1.20.120.920">
    <property type="entry name" value="CRISPR-associated endonuclease Cas1, C-terminal domain"/>
    <property type="match status" value="1"/>
</dbReference>
<dbReference type="GO" id="GO:0043571">
    <property type="term" value="P:maintenance of CRISPR repeat elements"/>
    <property type="evidence" value="ECO:0007669"/>
    <property type="project" value="UniProtKB-UniRule"/>
</dbReference>
<dbReference type="GO" id="GO:0051607">
    <property type="term" value="P:defense response to virus"/>
    <property type="evidence" value="ECO:0007669"/>
    <property type="project" value="UniProtKB-UniRule"/>
</dbReference>
<keyword evidence="7 8" id="KW-0238">DNA-binding</keyword>
<evidence type="ECO:0000256" key="7">
    <source>
        <dbReference type="ARBA" id="ARBA00023125"/>
    </source>
</evidence>
<evidence type="ECO:0000256" key="5">
    <source>
        <dbReference type="ARBA" id="ARBA00022842"/>
    </source>
</evidence>
<evidence type="ECO:0000256" key="8">
    <source>
        <dbReference type="HAMAP-Rule" id="MF_01470"/>
    </source>
</evidence>
<keyword evidence="1 8" id="KW-0540">Nuclease</keyword>
<protein>
    <recommendedName>
        <fullName evidence="8">CRISPR-associated endonuclease Cas1</fullName>
        <ecNumber evidence="8">3.1.-.-</ecNumber>
    </recommendedName>
</protein>
<evidence type="ECO:0000256" key="1">
    <source>
        <dbReference type="ARBA" id="ARBA00022722"/>
    </source>
</evidence>
<comment type="similarity">
    <text evidence="8">Belongs to the CRISPR-associated endonuclease Cas1 family.</text>
</comment>
<keyword evidence="6 8" id="KW-0051">Antiviral defense</keyword>
<keyword evidence="2 8" id="KW-0479">Metal-binding</keyword>
<dbReference type="HAMAP" id="MF_01470">
    <property type="entry name" value="Cas1"/>
    <property type="match status" value="1"/>
</dbReference>